<keyword evidence="14" id="KW-1185">Reference proteome</keyword>
<evidence type="ECO:0000256" key="3">
    <source>
        <dbReference type="ARBA" id="ARBA00022448"/>
    </source>
</evidence>
<feature type="domain" description="ABC transmembrane type-1" evidence="12">
    <location>
        <begin position="375"/>
        <end position="658"/>
    </location>
</feature>
<evidence type="ECO:0000313" key="13">
    <source>
        <dbReference type="EMBL" id="VDI22199.1"/>
    </source>
</evidence>
<feature type="transmembrane region" description="Helical" evidence="10">
    <location>
        <begin position="368"/>
        <end position="387"/>
    </location>
</feature>
<comment type="caution">
    <text evidence="13">The sequence shown here is derived from an EMBL/GenBank/DDBJ whole genome shotgun (WGS) entry which is preliminary data.</text>
</comment>
<dbReference type="EMBL" id="UYJE01003759">
    <property type="protein sequence ID" value="VDI22199.1"/>
    <property type="molecule type" value="Genomic_DNA"/>
</dbReference>
<proteinExistence type="inferred from homology"/>
<dbReference type="SUPFAM" id="SSF52540">
    <property type="entry name" value="P-loop containing nucleoside triphosphate hydrolases"/>
    <property type="match status" value="2"/>
</dbReference>
<dbReference type="OrthoDB" id="6500128at2759"/>
<keyword evidence="8 10" id="KW-1133">Transmembrane helix</keyword>
<evidence type="ECO:0000259" key="11">
    <source>
        <dbReference type="PROSITE" id="PS50893"/>
    </source>
</evidence>
<dbReference type="Pfam" id="PF00664">
    <property type="entry name" value="ABC_membrane"/>
    <property type="match status" value="1"/>
</dbReference>
<reference evidence="13" key="1">
    <citation type="submission" date="2018-11" db="EMBL/GenBank/DDBJ databases">
        <authorList>
            <person name="Alioto T."/>
            <person name="Alioto T."/>
        </authorList>
    </citation>
    <scope>NUCLEOTIDE SEQUENCE</scope>
</reference>
<keyword evidence="5" id="KW-0677">Repeat</keyword>
<dbReference type="FunFam" id="3.40.50.300:FF:000293">
    <property type="entry name" value="ATP binding cassette subfamily C member 1"/>
    <property type="match status" value="1"/>
</dbReference>
<dbReference type="InterPro" id="IPR050173">
    <property type="entry name" value="ABC_transporter_C-like"/>
</dbReference>
<comment type="similarity">
    <text evidence="2">Belongs to the ABC transporter superfamily. ABCC family. Conjugate transporter (TC 3.A.1.208) subfamily.</text>
</comment>
<evidence type="ECO:0000256" key="10">
    <source>
        <dbReference type="SAM" id="Phobius"/>
    </source>
</evidence>
<gene>
    <name evidence="13" type="ORF">MGAL_10B033431</name>
</gene>
<dbReference type="GO" id="GO:0005524">
    <property type="term" value="F:ATP binding"/>
    <property type="evidence" value="ECO:0007669"/>
    <property type="project" value="UniProtKB-KW"/>
</dbReference>
<dbReference type="InterPro" id="IPR017871">
    <property type="entry name" value="ABC_transporter-like_CS"/>
</dbReference>
<evidence type="ECO:0000256" key="5">
    <source>
        <dbReference type="ARBA" id="ARBA00022737"/>
    </source>
</evidence>
<dbReference type="InterPro" id="IPR003439">
    <property type="entry name" value="ABC_transporter-like_ATP-bd"/>
</dbReference>
<evidence type="ECO:0000313" key="14">
    <source>
        <dbReference type="Proteomes" id="UP000596742"/>
    </source>
</evidence>
<dbReference type="SUPFAM" id="SSF90123">
    <property type="entry name" value="ABC transporter transmembrane region"/>
    <property type="match status" value="1"/>
</dbReference>
<evidence type="ECO:0000256" key="6">
    <source>
        <dbReference type="ARBA" id="ARBA00022741"/>
    </source>
</evidence>
<dbReference type="GO" id="GO:0016887">
    <property type="term" value="F:ATP hydrolysis activity"/>
    <property type="evidence" value="ECO:0007669"/>
    <property type="project" value="InterPro"/>
</dbReference>
<evidence type="ECO:0000256" key="9">
    <source>
        <dbReference type="ARBA" id="ARBA00023136"/>
    </source>
</evidence>
<evidence type="ECO:0000256" key="8">
    <source>
        <dbReference type="ARBA" id="ARBA00022989"/>
    </source>
</evidence>
<protein>
    <submittedName>
        <fullName evidence="13">Uncharacterized protein</fullName>
    </submittedName>
</protein>
<keyword evidence="7" id="KW-0067">ATP-binding</keyword>
<feature type="transmembrane region" description="Helical" evidence="10">
    <location>
        <begin position="33"/>
        <end position="52"/>
    </location>
</feature>
<dbReference type="InterPro" id="IPR003593">
    <property type="entry name" value="AAA+_ATPase"/>
</dbReference>
<dbReference type="PANTHER" id="PTHR24223:SF443">
    <property type="entry name" value="MULTIDRUG-RESISTANCE LIKE PROTEIN 1, ISOFORM I"/>
    <property type="match status" value="1"/>
</dbReference>
<dbReference type="PANTHER" id="PTHR24223">
    <property type="entry name" value="ATP-BINDING CASSETTE SUB-FAMILY C"/>
    <property type="match status" value="1"/>
</dbReference>
<dbReference type="PROSITE" id="PS50929">
    <property type="entry name" value="ABC_TM1F"/>
    <property type="match status" value="1"/>
</dbReference>
<dbReference type="FunFam" id="1.20.1560.10:FF:000013">
    <property type="entry name" value="ABC transporter C family member 2"/>
    <property type="match status" value="1"/>
</dbReference>
<dbReference type="Gene3D" id="1.20.1560.10">
    <property type="entry name" value="ABC transporter type 1, transmembrane domain"/>
    <property type="match status" value="2"/>
</dbReference>
<feature type="transmembrane region" description="Helical" evidence="10">
    <location>
        <begin position="420"/>
        <end position="445"/>
    </location>
</feature>
<dbReference type="InterPro" id="IPR027417">
    <property type="entry name" value="P-loop_NTPase"/>
</dbReference>
<feature type="transmembrane region" description="Helical" evidence="10">
    <location>
        <begin position="498"/>
        <end position="517"/>
    </location>
</feature>
<organism evidence="13 14">
    <name type="scientific">Mytilus galloprovincialis</name>
    <name type="common">Mediterranean mussel</name>
    <dbReference type="NCBI Taxonomy" id="29158"/>
    <lineage>
        <taxon>Eukaryota</taxon>
        <taxon>Metazoa</taxon>
        <taxon>Spiralia</taxon>
        <taxon>Lophotrochozoa</taxon>
        <taxon>Mollusca</taxon>
        <taxon>Bivalvia</taxon>
        <taxon>Autobranchia</taxon>
        <taxon>Pteriomorphia</taxon>
        <taxon>Mytilida</taxon>
        <taxon>Mytiloidea</taxon>
        <taxon>Mytilidae</taxon>
        <taxon>Mytilinae</taxon>
        <taxon>Mytilus</taxon>
    </lineage>
</organism>
<keyword evidence="4 10" id="KW-0812">Transmembrane</keyword>
<keyword evidence="9 10" id="KW-0472">Membrane</keyword>
<dbReference type="CDD" id="cd18603">
    <property type="entry name" value="ABC_6TM_MRP1_2_3_6_D2_like"/>
    <property type="match status" value="1"/>
</dbReference>
<dbReference type="GO" id="GO:0140359">
    <property type="term" value="F:ABC-type transporter activity"/>
    <property type="evidence" value="ECO:0007669"/>
    <property type="project" value="InterPro"/>
</dbReference>
<dbReference type="InterPro" id="IPR011527">
    <property type="entry name" value="ABC1_TM_dom"/>
</dbReference>
<evidence type="ECO:0000256" key="7">
    <source>
        <dbReference type="ARBA" id="ARBA00022840"/>
    </source>
</evidence>
<feature type="domain" description="ABC transporter" evidence="11">
    <location>
        <begin position="81"/>
        <end position="308"/>
    </location>
</feature>
<dbReference type="PROSITE" id="PS50893">
    <property type="entry name" value="ABC_TRANSPORTER_2"/>
    <property type="match status" value="2"/>
</dbReference>
<dbReference type="InterPro" id="IPR036640">
    <property type="entry name" value="ABC1_TM_sf"/>
</dbReference>
<evidence type="ECO:0000259" key="12">
    <source>
        <dbReference type="PROSITE" id="PS50929"/>
    </source>
</evidence>
<dbReference type="SMART" id="SM00382">
    <property type="entry name" value="AAA"/>
    <property type="match status" value="2"/>
</dbReference>
<comment type="subcellular location">
    <subcellularLocation>
        <location evidence="1">Vacuole membrane</location>
        <topology evidence="1">Multi-pass membrane protein</topology>
    </subcellularLocation>
</comment>
<evidence type="ECO:0000256" key="1">
    <source>
        <dbReference type="ARBA" id="ARBA00004128"/>
    </source>
</evidence>
<dbReference type="CDD" id="cd03244">
    <property type="entry name" value="ABCC_MRP_domain2"/>
    <property type="match status" value="1"/>
</dbReference>
<keyword evidence="6" id="KW-0547">Nucleotide-binding</keyword>
<dbReference type="AlphaFoldDB" id="A0A8B6DQK4"/>
<dbReference type="Proteomes" id="UP000596742">
    <property type="component" value="Unassembled WGS sequence"/>
</dbReference>
<dbReference type="FunFam" id="3.40.50.300:FF:000074">
    <property type="entry name" value="Multidrug resistance-associated protein 5 isoform 1"/>
    <property type="match status" value="1"/>
</dbReference>
<sequence length="933" mass="105043">MNFSILLIYTLTSTTEPFNAAKAFLALSVVNVLRFPLTLIPFVITGVIQAFVSIKRIQKFLLTDDVNPDNVQFITASDYAVRIQKGSFTWEKNTDRPTLVKPKINVNIKEGKLIAVVGQVGSGKSSFISSILGEMEKLEGEVLVKGSVAYVSQEAWIQNLTVRDNILYGHTLSERKYDRVIEGCCLKTDLEILTAGDMTEIGERGINVSGGQKQRINLARAVYSNCDIYLFDDPLSAVDSHVGKDLFKKVIGPEGMLRNKTRILVTHGVHWLPKVDEIIVMDNGRISEQGTFKQLVQHNGPFAQFLQVYLLQDESLDEEDDHEINDSVFIKEGLSRRQSLSYQFPSSIEEALEKGSVKYSVFIEYAKAMGIPAAFVVLIALVTQQGLNIYQNFWITFWTEDSYLKNATFIHTQKYTDKKYYYLGMYALLGILQGITLFLFGIVAFTKFVKATGYLHDRGLECLFRSPMSFFDTIPVGRIMNRFSSDIDILDDRFPRSFRILTVMGSVLVGTIIAIVVVTPLSLAVVIPMLILYIVVILKKMYIPSARQLKRIESVTRSPVFNHFSETISGASIIRAYKSVNRFKEEIYRRIDINATFYYAANVGMGERLTTRCRIAVAMFGIMATDINGGDIGLALTYAVQIIISMNIVVRGVSEMQMNVVSIERCEEYTHLPPEADWIQRQRPPLEWPQKGTIQFCNYKTRYRSGLELVLNGINCNIRNGERVGIVGRTGAGKSSLTQALFRLIEPAEGSIVIDDITTTTIGLHDLRRKITILPQDPVLFSDTLRVNLDPLEKFSDNELWKALDRAHLKEYAMNQSGQLMSELGEGGSNLSVGQRQLVCLARTLLHKTNILILDEATAAVDMETDDLIQQTISEEFAECTILSIAHRLNTVMDYDRIMVMDKGMIVEFDEPENLLKNVDGTFYSMAKDARLV</sequence>
<dbReference type="CDD" id="cd03250">
    <property type="entry name" value="ABCC_MRP_domain1"/>
    <property type="match status" value="1"/>
</dbReference>
<dbReference type="PROSITE" id="PS00211">
    <property type="entry name" value="ABC_TRANSPORTER_1"/>
    <property type="match status" value="2"/>
</dbReference>
<dbReference type="Gene3D" id="3.40.50.300">
    <property type="entry name" value="P-loop containing nucleotide triphosphate hydrolases"/>
    <property type="match status" value="2"/>
</dbReference>
<keyword evidence="3" id="KW-0813">Transport</keyword>
<dbReference type="Pfam" id="PF00005">
    <property type="entry name" value="ABC_tran"/>
    <property type="match status" value="2"/>
</dbReference>
<evidence type="ECO:0000256" key="2">
    <source>
        <dbReference type="ARBA" id="ARBA00009726"/>
    </source>
</evidence>
<name>A0A8B6DQK4_MYTGA</name>
<dbReference type="GO" id="GO:0005774">
    <property type="term" value="C:vacuolar membrane"/>
    <property type="evidence" value="ECO:0007669"/>
    <property type="project" value="UniProtKB-SubCell"/>
</dbReference>
<feature type="domain" description="ABC transporter" evidence="11">
    <location>
        <begin position="694"/>
        <end position="928"/>
    </location>
</feature>
<accession>A0A8B6DQK4</accession>
<evidence type="ECO:0000256" key="4">
    <source>
        <dbReference type="ARBA" id="ARBA00022692"/>
    </source>
</evidence>